<organism evidence="1 2">
    <name type="scientific">Streptomyces humidus</name>
    <dbReference type="NCBI Taxonomy" id="52259"/>
    <lineage>
        <taxon>Bacteria</taxon>
        <taxon>Bacillati</taxon>
        <taxon>Actinomycetota</taxon>
        <taxon>Actinomycetes</taxon>
        <taxon>Kitasatosporales</taxon>
        <taxon>Streptomycetaceae</taxon>
        <taxon>Streptomyces</taxon>
    </lineage>
</organism>
<evidence type="ECO:0000313" key="1">
    <source>
        <dbReference type="EMBL" id="GGS11534.1"/>
    </source>
</evidence>
<reference evidence="1" key="1">
    <citation type="journal article" date="2014" name="Int. J. Syst. Evol. Microbiol.">
        <title>Complete genome sequence of Corynebacterium casei LMG S-19264T (=DSM 44701T), isolated from a smear-ripened cheese.</title>
        <authorList>
            <consortium name="US DOE Joint Genome Institute (JGI-PGF)"/>
            <person name="Walter F."/>
            <person name="Albersmeier A."/>
            <person name="Kalinowski J."/>
            <person name="Ruckert C."/>
        </authorList>
    </citation>
    <scope>NUCLEOTIDE SEQUENCE</scope>
    <source>
        <strain evidence="1">JCM 4386</strain>
    </source>
</reference>
<dbReference type="EMBL" id="BMTL01000027">
    <property type="protein sequence ID" value="GGS11534.1"/>
    <property type="molecule type" value="Genomic_DNA"/>
</dbReference>
<protein>
    <submittedName>
        <fullName evidence="1">Uncharacterized protein</fullName>
    </submittedName>
</protein>
<gene>
    <name evidence="1" type="ORF">GCM10010269_58330</name>
</gene>
<dbReference type="RefSeq" id="WP_190152304.1">
    <property type="nucleotide sequence ID" value="NZ_BMTL01000027.1"/>
</dbReference>
<dbReference type="Proteomes" id="UP000606194">
    <property type="component" value="Unassembled WGS sequence"/>
</dbReference>
<dbReference type="AlphaFoldDB" id="A0A918L5R0"/>
<keyword evidence="2" id="KW-1185">Reference proteome</keyword>
<proteinExistence type="predicted"/>
<name>A0A918L5R0_9ACTN</name>
<reference evidence="1" key="2">
    <citation type="submission" date="2020-09" db="EMBL/GenBank/DDBJ databases">
        <authorList>
            <person name="Sun Q."/>
            <person name="Ohkuma M."/>
        </authorList>
    </citation>
    <scope>NUCLEOTIDE SEQUENCE</scope>
    <source>
        <strain evidence="1">JCM 4386</strain>
    </source>
</reference>
<comment type="caution">
    <text evidence="1">The sequence shown here is derived from an EMBL/GenBank/DDBJ whole genome shotgun (WGS) entry which is preliminary data.</text>
</comment>
<evidence type="ECO:0000313" key="2">
    <source>
        <dbReference type="Proteomes" id="UP000606194"/>
    </source>
</evidence>
<sequence>MISAFDDTPIYHRLVTERGDVPADVRGEAERIKRALDRVMSAPSSFAQGGLPAQRSFFS</sequence>
<accession>A0A918L5R0</accession>